<dbReference type="Gene3D" id="1.25.40.20">
    <property type="entry name" value="Ankyrin repeat-containing domain"/>
    <property type="match status" value="2"/>
</dbReference>
<feature type="repeat" description="ANK" evidence="1">
    <location>
        <begin position="2053"/>
        <end position="2085"/>
    </location>
</feature>
<feature type="compositionally biased region" description="Polar residues" evidence="2">
    <location>
        <begin position="623"/>
        <end position="641"/>
    </location>
</feature>
<feature type="compositionally biased region" description="Low complexity" evidence="2">
    <location>
        <begin position="1946"/>
        <end position="1958"/>
    </location>
</feature>
<dbReference type="PROSITE" id="PS50297">
    <property type="entry name" value="ANK_REP_REGION"/>
    <property type="match status" value="1"/>
</dbReference>
<dbReference type="SUPFAM" id="SSF52047">
    <property type="entry name" value="RNI-like"/>
    <property type="match status" value="1"/>
</dbReference>
<feature type="region of interest" description="Disordered" evidence="2">
    <location>
        <begin position="1942"/>
        <end position="1970"/>
    </location>
</feature>
<keyword evidence="4" id="KW-1185">Reference proteome</keyword>
<name>F0Z746_DICPU</name>
<dbReference type="GeneID" id="10509148"/>
<dbReference type="STRING" id="5786.F0Z746"/>
<accession>F0Z746</accession>
<dbReference type="eggNOG" id="KOG4177">
    <property type="taxonomic scope" value="Eukaryota"/>
</dbReference>
<evidence type="ECO:0000313" key="4">
    <source>
        <dbReference type="Proteomes" id="UP000001064"/>
    </source>
</evidence>
<dbReference type="PROSITE" id="PS50088">
    <property type="entry name" value="ANK_REPEAT"/>
    <property type="match status" value="1"/>
</dbReference>
<organism evidence="3 4">
    <name type="scientific">Dictyostelium purpureum</name>
    <name type="common">Slime mold</name>
    <dbReference type="NCBI Taxonomy" id="5786"/>
    <lineage>
        <taxon>Eukaryota</taxon>
        <taxon>Amoebozoa</taxon>
        <taxon>Evosea</taxon>
        <taxon>Eumycetozoa</taxon>
        <taxon>Dictyostelia</taxon>
        <taxon>Dictyosteliales</taxon>
        <taxon>Dictyosteliaceae</taxon>
        <taxon>Dictyostelium</taxon>
    </lineage>
</organism>
<evidence type="ECO:0000256" key="2">
    <source>
        <dbReference type="SAM" id="MobiDB-lite"/>
    </source>
</evidence>
<keyword evidence="1" id="KW-0040">ANK repeat</keyword>
<dbReference type="Proteomes" id="UP000001064">
    <property type="component" value="Unassembled WGS sequence"/>
</dbReference>
<reference evidence="4" key="1">
    <citation type="journal article" date="2011" name="Genome Biol.">
        <title>Comparative genomics of the social amoebae Dictyostelium discoideum and Dictyostelium purpureum.</title>
        <authorList>
            <consortium name="US DOE Joint Genome Institute (JGI-PGF)"/>
            <person name="Sucgang R."/>
            <person name="Kuo A."/>
            <person name="Tian X."/>
            <person name="Salerno W."/>
            <person name="Parikh A."/>
            <person name="Feasley C.L."/>
            <person name="Dalin E."/>
            <person name="Tu H."/>
            <person name="Huang E."/>
            <person name="Barry K."/>
            <person name="Lindquist E."/>
            <person name="Shapiro H."/>
            <person name="Bruce D."/>
            <person name="Schmutz J."/>
            <person name="Salamov A."/>
            <person name="Fey P."/>
            <person name="Gaudet P."/>
            <person name="Anjard C."/>
            <person name="Babu M.M."/>
            <person name="Basu S."/>
            <person name="Bushmanova Y."/>
            <person name="van der Wel H."/>
            <person name="Katoh-Kurasawa M."/>
            <person name="Dinh C."/>
            <person name="Coutinho P.M."/>
            <person name="Saito T."/>
            <person name="Elias M."/>
            <person name="Schaap P."/>
            <person name="Kay R.R."/>
            <person name="Henrissat B."/>
            <person name="Eichinger L."/>
            <person name="Rivero F."/>
            <person name="Putnam N.H."/>
            <person name="West C.M."/>
            <person name="Loomis W.F."/>
            <person name="Chisholm R.L."/>
            <person name="Shaulsky G."/>
            <person name="Strassmann J.E."/>
            <person name="Queller D.C."/>
            <person name="Kuspa A."/>
            <person name="Grigoriev I.V."/>
        </authorList>
    </citation>
    <scope>NUCLEOTIDE SEQUENCE [LARGE SCALE GENOMIC DNA]</scope>
    <source>
        <strain evidence="4">QSDP1</strain>
    </source>
</reference>
<dbReference type="Pfam" id="PF12796">
    <property type="entry name" value="Ank_2"/>
    <property type="match status" value="1"/>
</dbReference>
<dbReference type="InterPro" id="IPR002110">
    <property type="entry name" value="Ankyrin_rpt"/>
</dbReference>
<feature type="region of interest" description="Disordered" evidence="2">
    <location>
        <begin position="1789"/>
        <end position="1809"/>
    </location>
</feature>
<dbReference type="RefSeq" id="XP_003283211.1">
    <property type="nucleotide sequence ID" value="XM_003283163.1"/>
</dbReference>
<dbReference type="PANTHER" id="PTHR46433">
    <property type="entry name" value="ANK_REP_REGION DOMAIN-CONTAINING PROTEIN-RELATED"/>
    <property type="match status" value="1"/>
</dbReference>
<sequence>MQKRKFHNDKYLILIDLIKDLSEPAYYQHIKLKIKNILDNSNNINNNNNYNNNNNNSFNNDIINKIELPEIILRSDHDIRFGFLSNPNEKNEIFEPLKLRIENFKEYIKIVLDNQNVVELLNDLVEHYQQFIVNLVEKAKEGTMSFSIFECKPLLIVCESDLLYREISLEKAYEIASYNSKEYEYNGKKNFNGQLAIGSYVNGVFFKVVDSNLQVARENAVHQFYRLMFDEEDQQELISPSQLLALNQISILPPNADQPERKDLSILKQKHNKKLAREIFNIDPELERRIERSLKKRRSVFVQSTLEVKNAESFQQFLKRAKEDPDLFRFLERESYSAHIVSSILLLQNDYGPDSLVVSCIEDKETGVKEYKIIGIDNDSCLEGGELDKRNTNSYYVNFKNVLFTIPLMKEPINQKVRTQILKQHPNLFILSWLVQIFEKENEYKSFVESTTQFDLEHNKEEQRNKSLKELGMPIKFPKEWITNMLSRLSRIRDILTINGLTTHKELFEQICPFANFFYQELAKKYKEPIDLMDALYQLKYDFKLLLSNKSRENLLAYSFSQQQQPPEPSESIVETIKELLLISDYRRFLPGQNLIEWLELIIKVKNQLYDIVPKEDEEINHDSTSYNDDSTSEVDNSSEGGFNEKDGASNLVKNSLKNKNNVNNNKNNNNNKLKIKLHQSWYGENSKSILVKLIKLGASDTVIKEFIKMVGLSIKDINEINEGGSIIHIAINANTPQLFSQLNALKSLGVDIENIQGSWTTPLGISAYNRHYGLFKLLVDLGAGSNTKYEAIRAVLENPKTIPDDIYQYLVKLTYVNPKLSLKLTLDEVFENIVNINNLKGNIVLKLVSESDRVISLESWNKVFGQLGATSMATLISRISNKNSIYLEKKGLRINIRFDVTYPGLELAVVDLFTRIFKFCSPYCQIGSLKDSPILLYQGIRGQYLQELLEKPNYNQILTQLDPYSISKVLIMSMIINPNDVSLNNYYISPIDSSSNNLNNTFSPQDNNLRYNIIPINNESSFLPSVTKDGQKLTLQVETILFLLNQMNEPVHRDVVKEIKEIKIETVLKNWLEFLKSMNHDFIEHFKSIFFNINQSHQERKTIIGVPFYQGAIRQIYTKLIRLQTEFNKEKENPLTHFELLEIIEPMVAICYKPLLFNQQLTIREKYIQLKNLNSQTLTNHPLSDYLSSREYPSIKSIHKELWSMKFTPSEAIHELTQVIEQKERVREILGDLNRPNQFQSSTQSELSEGIIEMLIEELDFKKLTSQQEQFLFDSIKGKALRYLFLQNSELIKTSIFRTFNLKTVIRMDLSNSKVESISNSNKLLKGSYISMPALTHLITSGCKLLVNLKIHANNLKVLNCSDCPLLKFRVDAPSLEEVKLSNSNIDQKAISKISKFKSLVNLNISKSFLVPQIKEISLVNFESLIKFIANDITTIERVHFNLPKVEYINLEGCLKLSSITGSAPLLKILEINADFNFKSPSINNLPTPTTSSHSISNSNSNSFTSSKVNVCGIDKHIPYFRKLIGSHSNVSNCTDYIKSQSHEFQFWYLSEKESNTATIDLYLRNCFWMVLFFDLSMAPAQESIEIFKSYCQYIKNNSFNVKIILFGFGYGVESDSEFKLKQFRDEYKIETFIYLPYISEQFQRDYIRDSLFSILRNDKIQLLINQHIFQCRKEIEYFKVQKISSHLLNNNVLIIQMLELLDGVDLLDLIDYFKDEIKKISIIFELLTQLFNVDVLIKQLIESNRIHSRNNSSSNIRIHSRNGSTNSNHSNSSSNLASYVESILNANGNGTTNNNNNNNNNSNNNNSLSLKYYEEEKNELKNKLNTNKELIGVAFRNLKRIYYIALIRDVKKVIDLLKPIYSKKLELYQKEYFKDYDDNIDFSFSEIRELYQTTSSGFSSNSILPRICYSGFLLPFQLFIKLKDPKLLNCPFDDCFPTEHKSRNNSTNGGSLSSSGEHNLKVNPSLTSSTSTTYLLGDEEELKWINCITPLSILIDQKCTEILHWLIKNEILQENSIIDEGLLRASMNGNLEYVKMFVSNGADINYYPVDLQMSPLLFAAKNGHLDVVRYLFDNGADIHCRNRDGLTSLHYATQSNSNQLLDLLLSKDNGSGFFTRSSKSQNHLVYKNTPSFIVVSNKDITKE</sequence>
<evidence type="ECO:0000313" key="3">
    <source>
        <dbReference type="EMBL" id="EGC40275.1"/>
    </source>
</evidence>
<feature type="region of interest" description="Disordered" evidence="2">
    <location>
        <begin position="1752"/>
        <end position="1776"/>
    </location>
</feature>
<evidence type="ECO:0008006" key="5">
    <source>
        <dbReference type="Google" id="ProtNLM"/>
    </source>
</evidence>
<dbReference type="KEGG" id="dpp:DICPUDRAFT_96302"/>
<dbReference type="InterPro" id="IPR036770">
    <property type="entry name" value="Ankyrin_rpt-contain_sf"/>
</dbReference>
<feature type="region of interest" description="Disordered" evidence="2">
    <location>
        <begin position="620"/>
        <end position="650"/>
    </location>
</feature>
<gene>
    <name evidence="3" type="ORF">DICPUDRAFT_96302</name>
</gene>
<evidence type="ECO:0000256" key="1">
    <source>
        <dbReference type="PROSITE-ProRule" id="PRU00023"/>
    </source>
</evidence>
<protein>
    <recommendedName>
        <fullName evidence="5">Ankyrin repeat-containing protein</fullName>
    </recommendedName>
</protein>
<dbReference type="PANTHER" id="PTHR46433:SF1">
    <property type="entry name" value="ANKYRIN REPEAT-CONTAINING PROTEIN"/>
    <property type="match status" value="1"/>
</dbReference>
<proteinExistence type="predicted"/>
<dbReference type="VEuPathDB" id="AmoebaDB:DICPUDRAFT_96302"/>
<dbReference type="SUPFAM" id="SSF48403">
    <property type="entry name" value="Ankyrin repeat"/>
    <property type="match status" value="2"/>
</dbReference>
<dbReference type="EMBL" id="GL870944">
    <property type="protein sequence ID" value="EGC40275.1"/>
    <property type="molecule type" value="Genomic_DNA"/>
</dbReference>
<dbReference type="InParanoid" id="F0Z746"/>
<dbReference type="SMART" id="SM00248">
    <property type="entry name" value="ANK"/>
    <property type="match status" value="5"/>
</dbReference>
<dbReference type="OrthoDB" id="7464126at2759"/>